<dbReference type="InterPro" id="IPR046950">
    <property type="entry name" value="DNA-dir_Rpol_C_phage-type"/>
</dbReference>
<dbReference type="PANTHER" id="PTHR10102:SF0">
    <property type="entry name" value="DNA-DIRECTED RNA POLYMERASE, MITOCHONDRIAL"/>
    <property type="match status" value="1"/>
</dbReference>
<feature type="region of interest" description="Disordered" evidence="11">
    <location>
        <begin position="302"/>
        <end position="322"/>
    </location>
</feature>
<dbReference type="InterPro" id="IPR037159">
    <property type="entry name" value="RNA_POL_N_sf"/>
</dbReference>
<protein>
    <recommendedName>
        <fullName evidence="10">DNA-directed RNA polymerase</fullName>
        <ecNumber evidence="10">2.7.7.6</ecNumber>
    </recommendedName>
</protein>
<evidence type="ECO:0000256" key="1">
    <source>
        <dbReference type="ARBA" id="ARBA00004173"/>
    </source>
</evidence>
<reference evidence="13" key="2">
    <citation type="submission" date="2023-06" db="EMBL/GenBank/DDBJ databases">
        <authorList>
            <person name="Kobayashi Y."/>
            <person name="Kayamori A."/>
            <person name="Aoki K."/>
            <person name="Shiwa Y."/>
            <person name="Fujita N."/>
            <person name="Sugita T."/>
            <person name="Iwasaki W."/>
            <person name="Tanaka N."/>
            <person name="Takashima M."/>
        </authorList>
    </citation>
    <scope>NUCLEOTIDE SEQUENCE</scope>
    <source>
        <strain evidence="13">HIS016</strain>
    </source>
</reference>
<dbReference type="GO" id="GO:0003899">
    <property type="term" value="F:DNA-directed RNA polymerase activity"/>
    <property type="evidence" value="ECO:0007669"/>
    <property type="project" value="UniProtKB-EC"/>
</dbReference>
<evidence type="ECO:0000256" key="9">
    <source>
        <dbReference type="ARBA" id="ARBA00048552"/>
    </source>
</evidence>
<evidence type="ECO:0000256" key="7">
    <source>
        <dbReference type="ARBA" id="ARBA00023128"/>
    </source>
</evidence>
<evidence type="ECO:0000256" key="8">
    <source>
        <dbReference type="ARBA" id="ARBA00023163"/>
    </source>
</evidence>
<evidence type="ECO:0000313" key="13">
    <source>
        <dbReference type="EMBL" id="GMK56303.1"/>
    </source>
</evidence>
<keyword evidence="7" id="KW-0496">Mitochondrion</keyword>
<dbReference type="GO" id="GO:0006390">
    <property type="term" value="P:mitochondrial transcription"/>
    <property type="evidence" value="ECO:0007669"/>
    <property type="project" value="TreeGrafter"/>
</dbReference>
<proteinExistence type="inferred from homology"/>
<dbReference type="Gene3D" id="1.10.1320.10">
    <property type="entry name" value="DNA-directed RNA polymerase, N-terminal domain"/>
    <property type="match status" value="1"/>
</dbReference>
<organism evidence="13 14">
    <name type="scientific">Cutaneotrichosporon spelunceum</name>
    <dbReference type="NCBI Taxonomy" id="1672016"/>
    <lineage>
        <taxon>Eukaryota</taxon>
        <taxon>Fungi</taxon>
        <taxon>Dikarya</taxon>
        <taxon>Basidiomycota</taxon>
        <taxon>Agaricomycotina</taxon>
        <taxon>Tremellomycetes</taxon>
        <taxon>Trichosporonales</taxon>
        <taxon>Trichosporonaceae</taxon>
        <taxon>Cutaneotrichosporon</taxon>
    </lineage>
</organism>
<keyword evidence="8 10" id="KW-0804">Transcription</keyword>
<evidence type="ECO:0000256" key="11">
    <source>
        <dbReference type="SAM" id="MobiDB-lite"/>
    </source>
</evidence>
<keyword evidence="14" id="KW-1185">Reference proteome</keyword>
<dbReference type="FunFam" id="1.10.150.20:FF:000041">
    <property type="entry name" value="DNA-directed RNA polymerase"/>
    <property type="match status" value="1"/>
</dbReference>
<name>A0AAD3YBP0_9TREE</name>
<evidence type="ECO:0000313" key="14">
    <source>
        <dbReference type="Proteomes" id="UP001222932"/>
    </source>
</evidence>
<dbReference type="GO" id="GO:0001018">
    <property type="term" value="F:mitochondrial promoter sequence-specific DNA binding"/>
    <property type="evidence" value="ECO:0007669"/>
    <property type="project" value="TreeGrafter"/>
</dbReference>
<dbReference type="PANTHER" id="PTHR10102">
    <property type="entry name" value="DNA-DIRECTED RNA POLYMERASE, MITOCHONDRIAL"/>
    <property type="match status" value="1"/>
</dbReference>
<gene>
    <name evidence="13" type="primary">RPO41</name>
    <name evidence="13" type="ORF">CspeluHIS016_0301430</name>
</gene>
<dbReference type="InterPro" id="IPR029262">
    <property type="entry name" value="RPOL_N"/>
</dbReference>
<keyword evidence="3 10" id="KW-0240">DNA-directed RNA polymerase</keyword>
<dbReference type="PROSITE" id="PS00489">
    <property type="entry name" value="RNA_POL_PHAGE_2"/>
    <property type="match status" value="1"/>
</dbReference>
<dbReference type="InterPro" id="IPR043502">
    <property type="entry name" value="DNA/RNA_pol_sf"/>
</dbReference>
<dbReference type="Gene3D" id="1.10.287.260">
    <property type="match status" value="1"/>
</dbReference>
<feature type="domain" description="DNA-directed RNA polymerase N-terminal" evidence="12">
    <location>
        <begin position="349"/>
        <end position="698"/>
    </location>
</feature>
<evidence type="ECO:0000256" key="5">
    <source>
        <dbReference type="ARBA" id="ARBA00022695"/>
    </source>
</evidence>
<dbReference type="Proteomes" id="UP001222932">
    <property type="component" value="Unassembled WGS sequence"/>
</dbReference>
<reference evidence="13" key="1">
    <citation type="journal article" date="2023" name="BMC Genomics">
        <title>Chromosome-level genome assemblies of Cutaneotrichosporon spp. (Trichosporonales, Basidiomycota) reveal imbalanced evolution between nucleotide sequences and chromosome synteny.</title>
        <authorList>
            <person name="Kobayashi Y."/>
            <person name="Kayamori A."/>
            <person name="Aoki K."/>
            <person name="Shiwa Y."/>
            <person name="Matsutani M."/>
            <person name="Fujita N."/>
            <person name="Sugita T."/>
            <person name="Iwasaki W."/>
            <person name="Tanaka N."/>
            <person name="Takashima M."/>
        </authorList>
    </citation>
    <scope>NUCLEOTIDE SEQUENCE</scope>
    <source>
        <strain evidence="13">HIS016</strain>
    </source>
</reference>
<dbReference type="FunFam" id="1.10.287.280:FF:000001">
    <property type="entry name" value="DNA-directed RNA polymerase"/>
    <property type="match status" value="1"/>
</dbReference>
<evidence type="ECO:0000256" key="3">
    <source>
        <dbReference type="ARBA" id="ARBA00022478"/>
    </source>
</evidence>
<keyword evidence="4 10" id="KW-0808">Transferase</keyword>
<comment type="caution">
    <text evidence="13">The sequence shown here is derived from an EMBL/GenBank/DDBJ whole genome shotgun (WGS) entry which is preliminary data.</text>
</comment>
<evidence type="ECO:0000256" key="4">
    <source>
        <dbReference type="ARBA" id="ARBA00022679"/>
    </source>
</evidence>
<dbReference type="SUPFAM" id="SSF56672">
    <property type="entry name" value="DNA/RNA polymerases"/>
    <property type="match status" value="1"/>
</dbReference>
<evidence type="ECO:0000256" key="10">
    <source>
        <dbReference type="RuleBase" id="RU003805"/>
    </source>
</evidence>
<comment type="catalytic activity">
    <reaction evidence="9 10">
        <text>RNA(n) + a ribonucleoside 5'-triphosphate = RNA(n+1) + diphosphate</text>
        <dbReference type="Rhea" id="RHEA:21248"/>
        <dbReference type="Rhea" id="RHEA-COMP:14527"/>
        <dbReference type="Rhea" id="RHEA-COMP:17342"/>
        <dbReference type="ChEBI" id="CHEBI:33019"/>
        <dbReference type="ChEBI" id="CHEBI:61557"/>
        <dbReference type="ChEBI" id="CHEBI:140395"/>
        <dbReference type="EC" id="2.7.7.6"/>
    </reaction>
</comment>
<keyword evidence="5 10" id="KW-0548">Nucleotidyltransferase</keyword>
<evidence type="ECO:0000256" key="2">
    <source>
        <dbReference type="ARBA" id="ARBA00009493"/>
    </source>
</evidence>
<dbReference type="EMBL" id="BTCM01000003">
    <property type="protein sequence ID" value="GMK56303.1"/>
    <property type="molecule type" value="Genomic_DNA"/>
</dbReference>
<dbReference type="Pfam" id="PF14700">
    <property type="entry name" value="RPOL_N"/>
    <property type="match status" value="1"/>
</dbReference>
<dbReference type="Pfam" id="PF00940">
    <property type="entry name" value="RNA_pol"/>
    <property type="match status" value="1"/>
</dbReference>
<sequence length="1367" mass="151862">MLRTVNLGAARRLQAAAVPRIALARGYASPSTPRSKPSLATVEAHDYAPPPFMTALRRDPEAHKFNPMPSSPPIFQTSPIGLPPPLPASASDGNQLNAELYRPTAALDTVSLLSICSSRPEFVPRAYQIFTALLSDVENDKAFLPRTQVWANVIHGVAQLCKPPTTIAGEKVTELWQFRTKQLIKRWEEMNGSPAGEPFLEKEGILIYRAWFTALVKVNGKLDPIIPYIEHPAIGLDKMVAGLSRDDVAKALEQLKVYSAKHLLDWLDVQVKEVQGMERKKREIRDSDVVPEVSPVLEKVKTKKRSLSSMPKEVRGSTSTHPTAMQARWTIDNLRTALEPINQEMTAYNRQLALEKASYTAAEADLQHAAEQLASIGQQGDDMRLQRNVLQGHMHRWHIALTEHLTEDIRGMTDRVLATGDADPHPHRWSSQVEMKEKDLMVYLNVLPPKRLALITILELMRMVGSGGIVDGMKTLRGMIAVGRAVEMEHRADVIRSVAGADSTIWAKALDPNSNKPTRANIDKLWSKIGNEVNAEQFFEPGENTTPQEALRSVWTPPWSQMVSMSVGSYLIKNLLKVSTVTRHAFDPETQERHTETQPAFSHGYEYVRGKKLGVIKVNPAIAKRLGQDSIRQVIHPKHLPMLVEPRKWSHWDEGMYLSTNVEIMRFKDSIEQKNHIAKASREGHLEAVFHGLEVLSGTPWRINRKVFDTVLEAWNKGDGIADIPAAPEKCDYTMPEKPANVATDPAARAAFHERMKAVLLQQRKDHGERCKFNYNLEIARAYLNDVFYIPHNMDFRGRAYPIPPHLSPVGDDLCRGLLTFGTSKPLGPTGLKWLQIHMANVYGFDKASFEERAQFARDHEADIFDSADNPLNGKRWWLEAEDPWQCLATCFELTAALRSPNPETYESSIPVHQDGTCNGMQHYAALGGDVRGAKAVNLERGDRPADIYTGVADLVNAAIEEDRKAGLPMALLIEGELGRKVVKQTVMTTVYGVTFIGAREQIARQLVARGGIHAEDIYPVSAYVARKVLASIGDLFAGARAIQDWLTLCARLIARSIPESRLIQATEATEIAPRARGRRRSIELDDKGRRDQAKAKNLAKELMTAVAWTTPLGLPVVQPYRKGAKKQVMTSLQTVYITDPHQMTEVAPMKQATAFPPNYIHSLDATHMLLTAAACNMEGVTFASVHDSYWTHASTVEQMSDKIRDQFIHLHSNDLIGQLRKDFLEAYGNHAIPVSNARLIESAKVRSSERAAAGGLLGRTGPPVFGAKPKVEMMAGDIAAEAAEAYKETEDDDGAELEAENDVAIKDDSPAMLSASELAELAPYSGNDEVTVNGVRFIKLSALLPPTPPRGQFDVQRIRDSAYFFS</sequence>
<accession>A0AAD3YBP0</accession>
<comment type="subcellular location">
    <subcellularLocation>
        <location evidence="1">Mitochondrion</location>
    </subcellularLocation>
</comment>
<dbReference type="SMART" id="SM01311">
    <property type="entry name" value="RPOL_N"/>
    <property type="match status" value="1"/>
</dbReference>
<dbReference type="InterPro" id="IPR024075">
    <property type="entry name" value="DNA-dir_RNA_pol_helix_hairp_sf"/>
</dbReference>
<dbReference type="GO" id="GO:0034245">
    <property type="term" value="C:mitochondrial DNA-directed RNA polymerase complex"/>
    <property type="evidence" value="ECO:0007669"/>
    <property type="project" value="TreeGrafter"/>
</dbReference>
<dbReference type="Gene3D" id="1.10.150.20">
    <property type="entry name" value="5' to 3' exonuclease, C-terminal subdomain"/>
    <property type="match status" value="1"/>
</dbReference>
<comment type="similarity">
    <text evidence="2 10">Belongs to the phage and mitochondrial RNA polymerase family.</text>
</comment>
<keyword evidence="6" id="KW-0809">Transit peptide</keyword>
<dbReference type="EC" id="2.7.7.6" evidence="10"/>
<dbReference type="PROSITE" id="PS00900">
    <property type="entry name" value="RNA_POL_PHAGE_1"/>
    <property type="match status" value="1"/>
</dbReference>
<evidence type="ECO:0000259" key="12">
    <source>
        <dbReference type="SMART" id="SM01311"/>
    </source>
</evidence>
<dbReference type="Gene3D" id="1.10.287.280">
    <property type="match status" value="1"/>
</dbReference>
<evidence type="ECO:0000256" key="6">
    <source>
        <dbReference type="ARBA" id="ARBA00022946"/>
    </source>
</evidence>
<comment type="function">
    <text evidence="10">DNA-dependent RNA polymerase catalyzes the transcription of DNA into RNA using the four ribonucleoside triphosphates as substrates.</text>
</comment>
<dbReference type="InterPro" id="IPR002092">
    <property type="entry name" value="DNA-dir_Rpol_phage-type"/>
</dbReference>